<organism evidence="2 3">
    <name type="scientific">Yinghuangia soli</name>
    <dbReference type="NCBI Taxonomy" id="2908204"/>
    <lineage>
        <taxon>Bacteria</taxon>
        <taxon>Bacillati</taxon>
        <taxon>Actinomycetota</taxon>
        <taxon>Actinomycetes</taxon>
        <taxon>Kitasatosporales</taxon>
        <taxon>Streptomycetaceae</taxon>
        <taxon>Yinghuangia</taxon>
    </lineage>
</organism>
<keyword evidence="3" id="KW-1185">Reference proteome</keyword>
<comment type="caution">
    <text evidence="2">The sequence shown here is derived from an EMBL/GenBank/DDBJ whole genome shotgun (WGS) entry which is preliminary data.</text>
</comment>
<evidence type="ECO:0000256" key="1">
    <source>
        <dbReference type="SAM" id="MobiDB-lite"/>
    </source>
</evidence>
<proteinExistence type="predicted"/>
<gene>
    <name evidence="2" type="ORF">LZ495_25345</name>
</gene>
<dbReference type="RefSeq" id="WP_235055182.1">
    <property type="nucleotide sequence ID" value="NZ_JAKFHA010000016.1"/>
</dbReference>
<accession>A0AA41Q2U8</accession>
<dbReference type="AlphaFoldDB" id="A0AA41Q2U8"/>
<dbReference type="InterPro" id="IPR021312">
    <property type="entry name" value="DUF2889"/>
</dbReference>
<name>A0AA41Q2U8_9ACTN</name>
<sequence>MTETENRTANGTGPEPEAAGRVRLPVHRRTLTFDAFEEGDDILVTAYLRDERPWQTDARAVLHHMQLDVRVRKAGLVIVAADAAMHSFPHVECPLIAPKFGELVGMRVGSGFNKQLQENFRGVSGCAHLFELSRALGSAVFQSVMSCSARARLAANPEPSGGLRPPPPELIDRLVGPVRGTCHIWSEGGIAEAKVRSGVDLNHGPYPIPALHTAE</sequence>
<dbReference type="Pfam" id="PF11136">
    <property type="entry name" value="DUF2889"/>
    <property type="match status" value="1"/>
</dbReference>
<dbReference type="EMBL" id="JAKFHA010000016">
    <property type="protein sequence ID" value="MCF2530524.1"/>
    <property type="molecule type" value="Genomic_DNA"/>
</dbReference>
<protein>
    <submittedName>
        <fullName evidence="2">DUF2889 domain-containing protein</fullName>
    </submittedName>
</protein>
<evidence type="ECO:0000313" key="2">
    <source>
        <dbReference type="EMBL" id="MCF2530524.1"/>
    </source>
</evidence>
<evidence type="ECO:0000313" key="3">
    <source>
        <dbReference type="Proteomes" id="UP001165378"/>
    </source>
</evidence>
<reference evidence="2" key="1">
    <citation type="submission" date="2022-01" db="EMBL/GenBank/DDBJ databases">
        <title>Genome-Based Taxonomic Classification of the Phylum Actinobacteria.</title>
        <authorList>
            <person name="Gao Y."/>
        </authorList>
    </citation>
    <scope>NUCLEOTIDE SEQUENCE</scope>
    <source>
        <strain evidence="2">KLBMP 8922</strain>
    </source>
</reference>
<dbReference type="Proteomes" id="UP001165378">
    <property type="component" value="Unassembled WGS sequence"/>
</dbReference>
<feature type="region of interest" description="Disordered" evidence="1">
    <location>
        <begin position="1"/>
        <end position="21"/>
    </location>
</feature>